<feature type="coiled-coil region" evidence="2">
    <location>
        <begin position="229"/>
        <end position="263"/>
    </location>
</feature>
<reference evidence="6 7" key="1">
    <citation type="submission" date="2024-05" db="EMBL/GenBank/DDBJ databases">
        <title>Neorhizobium sp. Rsf11, a plant growth promoting and heavy metal resistant PAH-degrader.</title>
        <authorList>
            <person name="Golubev S.N."/>
            <person name="Muratova A.Y."/>
            <person name="Markelova M.I."/>
        </authorList>
    </citation>
    <scope>NUCLEOTIDE SEQUENCE [LARGE SCALE GENOMIC DNA]</scope>
    <source>
        <strain evidence="6 7">Rsf11</strain>
    </source>
</reference>
<feature type="domain" description="Polysaccharide export protein N-terminal" evidence="4">
    <location>
        <begin position="24"/>
        <end position="108"/>
    </location>
</feature>
<gene>
    <name evidence="6" type="ORF">ABK249_20470</name>
</gene>
<dbReference type="PANTHER" id="PTHR33619:SF3">
    <property type="entry name" value="POLYSACCHARIDE EXPORT PROTEIN GFCE-RELATED"/>
    <property type="match status" value="1"/>
</dbReference>
<dbReference type="Proteomes" id="UP001496627">
    <property type="component" value="Unassembled WGS sequence"/>
</dbReference>
<dbReference type="InterPro" id="IPR058781">
    <property type="entry name" value="HH_AprE-like"/>
</dbReference>
<dbReference type="Gene3D" id="3.30.1950.10">
    <property type="entry name" value="wza like domain"/>
    <property type="match status" value="1"/>
</dbReference>
<feature type="signal peptide" evidence="3">
    <location>
        <begin position="1"/>
        <end position="22"/>
    </location>
</feature>
<evidence type="ECO:0000259" key="4">
    <source>
        <dbReference type="Pfam" id="PF02563"/>
    </source>
</evidence>
<keyword evidence="1 3" id="KW-0732">Signal</keyword>
<feature type="domain" description="AprE-like long alpha-helical hairpin" evidence="5">
    <location>
        <begin position="162"/>
        <end position="350"/>
    </location>
</feature>
<keyword evidence="2" id="KW-0175">Coiled coil</keyword>
<dbReference type="RefSeq" id="WP_348863761.1">
    <property type="nucleotide sequence ID" value="NZ_JBEAAL010000017.1"/>
</dbReference>
<dbReference type="PANTHER" id="PTHR33619">
    <property type="entry name" value="POLYSACCHARIDE EXPORT PROTEIN GFCE-RELATED"/>
    <property type="match status" value="1"/>
</dbReference>
<evidence type="ECO:0000256" key="3">
    <source>
        <dbReference type="SAM" id="SignalP"/>
    </source>
</evidence>
<dbReference type="InterPro" id="IPR049712">
    <property type="entry name" value="Poly_export"/>
</dbReference>
<evidence type="ECO:0000313" key="7">
    <source>
        <dbReference type="Proteomes" id="UP001496627"/>
    </source>
</evidence>
<evidence type="ECO:0000256" key="1">
    <source>
        <dbReference type="ARBA" id="ARBA00022729"/>
    </source>
</evidence>
<sequence>MIVFFALVVALGAMAPTSLAHAFENYRIGPQDTLKIRVFEWRPSTATTYEWVPLTGEFVISSAGNLSLPIIGTVPAAGKTLEELSDAISERLQSQVGLQKRPNASVEISSYRPFFVAGLVTSPGKYTFSPGLTVIQALSMAGGIGPVDPNFIGLQRDALSSRGDLRALEAERAGLVARRARIDAILSGASAVTFPEELTERANEPQIARMIQEEQSLFEASERSLNAEIEALNRAKMLAMNQIEALKAKASSLSQQIELAANDLNSVNKLVAQGLTVSARQLGASQNVAELESRNLDVSLAIFRTQQDLAKVDQDIAAARNRYRVNALTESAELRERFASNGEKMQTVRDLLKNLDIRAPSAMAALAEEGETYTFEMTVNRVVDGGMHNLIVGENDPLMPGDVLRVERGRETNIRIPQAQRKLTATE</sequence>
<evidence type="ECO:0000256" key="2">
    <source>
        <dbReference type="SAM" id="Coils"/>
    </source>
</evidence>
<evidence type="ECO:0000313" key="6">
    <source>
        <dbReference type="EMBL" id="MEQ1407311.1"/>
    </source>
</evidence>
<keyword evidence="7" id="KW-1185">Reference proteome</keyword>
<proteinExistence type="predicted"/>
<dbReference type="EMBL" id="JBEAAL010000017">
    <property type="protein sequence ID" value="MEQ1407311.1"/>
    <property type="molecule type" value="Genomic_DNA"/>
</dbReference>
<comment type="caution">
    <text evidence="6">The sequence shown here is derived from an EMBL/GenBank/DDBJ whole genome shotgun (WGS) entry which is preliminary data.</text>
</comment>
<dbReference type="Pfam" id="PF02563">
    <property type="entry name" value="Poly_export"/>
    <property type="match status" value="1"/>
</dbReference>
<dbReference type="Pfam" id="PF25994">
    <property type="entry name" value="HH_AprE"/>
    <property type="match status" value="1"/>
</dbReference>
<feature type="chain" id="PRO_5045531700" evidence="3">
    <location>
        <begin position="23"/>
        <end position="427"/>
    </location>
</feature>
<dbReference type="InterPro" id="IPR003715">
    <property type="entry name" value="Poly_export_N"/>
</dbReference>
<organism evidence="6 7">
    <name type="scientific">Neorhizobium phenanthreniclasticum</name>
    <dbReference type="NCBI Taxonomy" id="3157917"/>
    <lineage>
        <taxon>Bacteria</taxon>
        <taxon>Pseudomonadati</taxon>
        <taxon>Pseudomonadota</taxon>
        <taxon>Alphaproteobacteria</taxon>
        <taxon>Hyphomicrobiales</taxon>
        <taxon>Rhizobiaceae</taxon>
        <taxon>Rhizobium/Agrobacterium group</taxon>
        <taxon>Neorhizobium</taxon>
    </lineage>
</organism>
<evidence type="ECO:0000259" key="5">
    <source>
        <dbReference type="Pfam" id="PF25994"/>
    </source>
</evidence>
<name>A0ABV0M616_9HYPH</name>
<protein>
    <submittedName>
        <fullName evidence="6">Polysaccharide biosynthesis/export family protein</fullName>
    </submittedName>
</protein>
<accession>A0ABV0M616</accession>